<dbReference type="AlphaFoldDB" id="A0A4Y2NCV5"/>
<evidence type="ECO:0000313" key="2">
    <source>
        <dbReference type="Proteomes" id="UP000499080"/>
    </source>
</evidence>
<dbReference type="EMBL" id="BGPR01008844">
    <property type="protein sequence ID" value="GBN36450.1"/>
    <property type="molecule type" value="Genomic_DNA"/>
</dbReference>
<proteinExistence type="predicted"/>
<reference evidence="1 2" key="1">
    <citation type="journal article" date="2019" name="Sci. Rep.">
        <title>Orb-weaving spider Araneus ventricosus genome elucidates the spidroin gene catalogue.</title>
        <authorList>
            <person name="Kono N."/>
            <person name="Nakamura H."/>
            <person name="Ohtoshi R."/>
            <person name="Moran D.A.P."/>
            <person name="Shinohara A."/>
            <person name="Yoshida Y."/>
            <person name="Fujiwara M."/>
            <person name="Mori M."/>
            <person name="Tomita M."/>
            <person name="Arakawa K."/>
        </authorList>
    </citation>
    <scope>NUCLEOTIDE SEQUENCE [LARGE SCALE GENOMIC DNA]</scope>
</reference>
<sequence length="89" mass="10149">MAGFLEGSYAFVIPPTRQMRDAFLYSSGSQMKRRSRSFAVQRKGVKPELLEHSRSDCHYLTLVTRTACKDLLRRAESNPGQQLLGRQLC</sequence>
<gene>
    <name evidence="1" type="ORF">AVEN_252857_1</name>
</gene>
<dbReference type="Proteomes" id="UP000499080">
    <property type="component" value="Unassembled WGS sequence"/>
</dbReference>
<name>A0A4Y2NCV5_ARAVE</name>
<keyword evidence="2" id="KW-1185">Reference proteome</keyword>
<organism evidence="1 2">
    <name type="scientific">Araneus ventricosus</name>
    <name type="common">Orbweaver spider</name>
    <name type="synonym">Epeira ventricosa</name>
    <dbReference type="NCBI Taxonomy" id="182803"/>
    <lineage>
        <taxon>Eukaryota</taxon>
        <taxon>Metazoa</taxon>
        <taxon>Ecdysozoa</taxon>
        <taxon>Arthropoda</taxon>
        <taxon>Chelicerata</taxon>
        <taxon>Arachnida</taxon>
        <taxon>Araneae</taxon>
        <taxon>Araneomorphae</taxon>
        <taxon>Entelegynae</taxon>
        <taxon>Araneoidea</taxon>
        <taxon>Araneidae</taxon>
        <taxon>Araneus</taxon>
    </lineage>
</organism>
<evidence type="ECO:0000313" key="1">
    <source>
        <dbReference type="EMBL" id="GBN36450.1"/>
    </source>
</evidence>
<protein>
    <submittedName>
        <fullName evidence="1">Uncharacterized protein</fullName>
    </submittedName>
</protein>
<accession>A0A4Y2NCV5</accession>
<comment type="caution">
    <text evidence="1">The sequence shown here is derived from an EMBL/GenBank/DDBJ whole genome shotgun (WGS) entry which is preliminary data.</text>
</comment>